<evidence type="ECO:0000313" key="2">
    <source>
        <dbReference type="Proteomes" id="UP000031465"/>
    </source>
</evidence>
<name>A0A0C1HBN1_9BACT</name>
<evidence type="ECO:0000313" key="1">
    <source>
        <dbReference type="EMBL" id="KIC72203.1"/>
    </source>
</evidence>
<accession>A0A0C1HBN1</accession>
<organism evidence="1 2">
    <name type="scientific">Candidatus Protochlamydia amoebophila</name>
    <dbReference type="NCBI Taxonomy" id="362787"/>
    <lineage>
        <taxon>Bacteria</taxon>
        <taxon>Pseudomonadati</taxon>
        <taxon>Chlamydiota</taxon>
        <taxon>Chlamydiia</taxon>
        <taxon>Parachlamydiales</taxon>
        <taxon>Parachlamydiaceae</taxon>
        <taxon>Candidatus Protochlamydia</taxon>
    </lineage>
</organism>
<dbReference type="EMBL" id="JSAN01000060">
    <property type="protein sequence ID" value="KIC72203.1"/>
    <property type="molecule type" value="Genomic_DNA"/>
</dbReference>
<dbReference type="AlphaFoldDB" id="A0A0C1HBN1"/>
<proteinExistence type="predicted"/>
<reference evidence="1 2" key="1">
    <citation type="journal article" date="2014" name="Mol. Biol. Evol.">
        <title>Massive expansion of Ubiquitination-related gene families within the Chlamydiae.</title>
        <authorList>
            <person name="Domman D."/>
            <person name="Collingro A."/>
            <person name="Lagkouvardos I."/>
            <person name="Gehre L."/>
            <person name="Weinmaier T."/>
            <person name="Rattei T."/>
            <person name="Subtil A."/>
            <person name="Horn M."/>
        </authorList>
    </citation>
    <scope>NUCLEOTIDE SEQUENCE [LARGE SCALE GENOMIC DNA]</scope>
    <source>
        <strain evidence="1 2">EI2</strain>
    </source>
</reference>
<comment type="caution">
    <text evidence="1">The sequence shown here is derived from an EMBL/GenBank/DDBJ whole genome shotgun (WGS) entry which is preliminary data.</text>
</comment>
<protein>
    <submittedName>
        <fullName evidence="1">Uncharacterized protein</fullName>
    </submittedName>
</protein>
<gene>
    <name evidence="1" type="ORF">DB44_CN00090</name>
</gene>
<sequence>MQKKIFSSKLTAQKILVKKSFMIDSINRVITTPSYLYNQVESVGLAAVAGGTYGLVGRKIFPKTGINPINYAVWFIVAFQIKKVFKQWELQALQTLNAKFSPEILESNFIKQTRYYHRIGTDLKDIVLSKIDLCFSYVFSIRCCHLVTQENVQDASFLEMCRFRVWNVFKSTIIDNASFAIARVVTHHLGFALPMHTSIPIFLAIETIIQNIILVPLIYKYMDFCNHLDLDVNLFSTPSERAAIFKRQLPAI</sequence>
<dbReference type="Proteomes" id="UP000031465">
    <property type="component" value="Unassembled WGS sequence"/>
</dbReference>
<dbReference type="PATRIC" id="fig|362787.3.peg.906"/>